<feature type="transmembrane region" description="Helical" evidence="1">
    <location>
        <begin position="142"/>
        <end position="161"/>
    </location>
</feature>
<evidence type="ECO:0000313" key="3">
    <source>
        <dbReference type="EMBL" id="MBP1951088.1"/>
    </source>
</evidence>
<dbReference type="OrthoDB" id="3609935at2"/>
<evidence type="ECO:0000313" key="5">
    <source>
        <dbReference type="Proteomes" id="UP000242700"/>
    </source>
</evidence>
<keyword evidence="6" id="KW-1185">Reference proteome</keyword>
<feature type="transmembrane region" description="Helical" evidence="1">
    <location>
        <begin position="44"/>
        <end position="63"/>
    </location>
</feature>
<reference evidence="5" key="2">
    <citation type="submission" date="2016-10" db="EMBL/GenBank/DDBJ databases">
        <authorList>
            <person name="Varghese N."/>
            <person name="Submissions S."/>
        </authorList>
    </citation>
    <scope>NUCLEOTIDE SEQUENCE [LARGE SCALE GENOMIC DNA]</scope>
    <source>
        <strain evidence="5">CGMCC 1.8911</strain>
    </source>
</reference>
<keyword evidence="1" id="KW-0472">Membrane</keyword>
<dbReference type="STRING" id="586411.SAMN05216187_10515"/>
<feature type="transmembrane region" description="Helical" evidence="1">
    <location>
        <begin position="201"/>
        <end position="220"/>
    </location>
</feature>
<evidence type="ECO:0000313" key="6">
    <source>
        <dbReference type="Proteomes" id="UP001519348"/>
    </source>
</evidence>
<dbReference type="GO" id="GO:0004175">
    <property type="term" value="F:endopeptidase activity"/>
    <property type="evidence" value="ECO:0007669"/>
    <property type="project" value="UniProtKB-ARBA"/>
</dbReference>
<feature type="transmembrane region" description="Helical" evidence="1">
    <location>
        <begin position="255"/>
        <end position="276"/>
    </location>
</feature>
<dbReference type="GO" id="GO:0080120">
    <property type="term" value="P:CAAX-box protein maturation"/>
    <property type="evidence" value="ECO:0007669"/>
    <property type="project" value="UniProtKB-ARBA"/>
</dbReference>
<dbReference type="AlphaFoldDB" id="A0A1G8ZDH5"/>
<feature type="transmembrane region" description="Helical" evidence="1">
    <location>
        <begin position="12"/>
        <end position="32"/>
    </location>
</feature>
<dbReference type="EMBL" id="FNFI01000005">
    <property type="protein sequence ID" value="SDK12455.1"/>
    <property type="molecule type" value="Genomic_DNA"/>
</dbReference>
<keyword evidence="4" id="KW-0378">Hydrolase</keyword>
<feature type="transmembrane region" description="Helical" evidence="1">
    <location>
        <begin position="100"/>
        <end position="121"/>
    </location>
</feature>
<keyword evidence="1" id="KW-1133">Transmembrane helix</keyword>
<organism evidence="4 5">
    <name type="scientific">Jeotgalicoccus aerolatus</name>
    <dbReference type="NCBI Taxonomy" id="709510"/>
    <lineage>
        <taxon>Bacteria</taxon>
        <taxon>Bacillati</taxon>
        <taxon>Bacillota</taxon>
        <taxon>Bacilli</taxon>
        <taxon>Bacillales</taxon>
        <taxon>Staphylococcaceae</taxon>
        <taxon>Jeotgalicoccus</taxon>
    </lineage>
</organism>
<reference evidence="3 6" key="3">
    <citation type="submission" date="2021-03" db="EMBL/GenBank/DDBJ databases">
        <title>Genomic Encyclopedia of Type Strains, Phase IV (KMG-IV): sequencing the most valuable type-strain genomes for metagenomic binning, comparative biology and taxonomic classification.</title>
        <authorList>
            <person name="Goeker M."/>
        </authorList>
    </citation>
    <scope>NUCLEOTIDE SEQUENCE [LARGE SCALE GENOMIC DNA]</scope>
    <source>
        <strain evidence="3 6">DSM 22420</strain>
    </source>
</reference>
<dbReference type="InterPro" id="IPR003675">
    <property type="entry name" value="Rce1/LyrA-like_dom"/>
</dbReference>
<gene>
    <name evidence="3" type="ORF">J2Z27_000114</name>
    <name evidence="4" type="ORF">SAMN05216187_10515</name>
</gene>
<feature type="domain" description="CAAX prenyl protease 2/Lysostaphin resistance protein A-like" evidence="2">
    <location>
        <begin position="169"/>
        <end position="267"/>
    </location>
</feature>
<sequence length="277" mass="32282">MKNRTVRFTIVISTMLLILISLIYMLLVHNGMVQVSADFEEETAIWQVWIIALFPLLMTLRPWDKEQIQPLYKEVPKSTWALVTLAIVLILLMIVTPKSYVFDLFYIYKLILLFVIPLIIIKRDSVREIMTIKTVRRWKEPLLVVVVWLVFYMLSPLSEASTYEIDFLTLLLGALISLILNAVLEELFYRKWLQSRLEAALGIWPAICVSAVLWALWHTGIQGSGGWIDSTAHALVLHGMMGLFLGYFWAKYRNIWLLIFIHGMMNFPVILITMWFE</sequence>
<reference evidence="4" key="1">
    <citation type="submission" date="2016-10" db="EMBL/GenBank/DDBJ databases">
        <authorList>
            <person name="de Groot N.N."/>
        </authorList>
    </citation>
    <scope>NUCLEOTIDE SEQUENCE [LARGE SCALE GENOMIC DNA]</scope>
    <source>
        <strain evidence="4">CGMCC 1.8911</strain>
    </source>
</reference>
<dbReference type="GO" id="GO:0006508">
    <property type="term" value="P:proteolysis"/>
    <property type="evidence" value="ECO:0007669"/>
    <property type="project" value="UniProtKB-KW"/>
</dbReference>
<protein>
    <submittedName>
        <fullName evidence="4">CAAX protease self-immunity</fullName>
    </submittedName>
    <submittedName>
        <fullName evidence="3">Membrane protease YdiL (CAAX protease family)</fullName>
    </submittedName>
</protein>
<evidence type="ECO:0000313" key="4">
    <source>
        <dbReference type="EMBL" id="SDK12455.1"/>
    </source>
</evidence>
<dbReference type="EMBL" id="JAGGKN010000001">
    <property type="protein sequence ID" value="MBP1951088.1"/>
    <property type="molecule type" value="Genomic_DNA"/>
</dbReference>
<feature type="transmembrane region" description="Helical" evidence="1">
    <location>
        <begin position="232"/>
        <end position="250"/>
    </location>
</feature>
<feature type="transmembrane region" description="Helical" evidence="1">
    <location>
        <begin position="75"/>
        <end position="94"/>
    </location>
</feature>
<keyword evidence="4" id="KW-0645">Protease</keyword>
<proteinExistence type="predicted"/>
<dbReference type="Proteomes" id="UP001519348">
    <property type="component" value="Unassembled WGS sequence"/>
</dbReference>
<name>A0A1G8ZDH5_9STAP</name>
<keyword evidence="1" id="KW-0812">Transmembrane</keyword>
<dbReference type="Pfam" id="PF02517">
    <property type="entry name" value="Rce1-like"/>
    <property type="match status" value="1"/>
</dbReference>
<evidence type="ECO:0000256" key="1">
    <source>
        <dbReference type="SAM" id="Phobius"/>
    </source>
</evidence>
<evidence type="ECO:0000259" key="2">
    <source>
        <dbReference type="Pfam" id="PF02517"/>
    </source>
</evidence>
<dbReference type="RefSeq" id="WP_092596849.1">
    <property type="nucleotide sequence ID" value="NZ_BMCN01000001.1"/>
</dbReference>
<dbReference type="Proteomes" id="UP000242700">
    <property type="component" value="Unassembled WGS sequence"/>
</dbReference>
<accession>A0A1G8ZDH5</accession>
<feature type="transmembrane region" description="Helical" evidence="1">
    <location>
        <begin position="167"/>
        <end position="189"/>
    </location>
</feature>